<feature type="compositionally biased region" description="Polar residues" evidence="1">
    <location>
        <begin position="182"/>
        <end position="199"/>
    </location>
</feature>
<accession>A0AA39SWV3</accession>
<evidence type="ECO:0000256" key="1">
    <source>
        <dbReference type="SAM" id="MobiDB-lite"/>
    </source>
</evidence>
<feature type="compositionally biased region" description="Low complexity" evidence="1">
    <location>
        <begin position="218"/>
        <end position="227"/>
    </location>
</feature>
<dbReference type="Proteomes" id="UP001168877">
    <property type="component" value="Unassembled WGS sequence"/>
</dbReference>
<name>A0AA39SWV3_ACESA</name>
<keyword evidence="4" id="KW-1185">Reference proteome</keyword>
<feature type="region of interest" description="Disordered" evidence="1">
    <location>
        <begin position="182"/>
        <end position="201"/>
    </location>
</feature>
<protein>
    <submittedName>
        <fullName evidence="3">Uncharacterized protein</fullName>
    </submittedName>
</protein>
<comment type="caution">
    <text evidence="3">The sequence shown here is derived from an EMBL/GenBank/DDBJ whole genome shotgun (WGS) entry which is preliminary data.</text>
</comment>
<feature type="region of interest" description="Disordered" evidence="1">
    <location>
        <begin position="215"/>
        <end position="238"/>
    </location>
</feature>
<evidence type="ECO:0000313" key="4">
    <source>
        <dbReference type="Proteomes" id="UP001168877"/>
    </source>
</evidence>
<dbReference type="EMBL" id="JAUESC010000004">
    <property type="protein sequence ID" value="KAK0597300.1"/>
    <property type="molecule type" value="Genomic_DNA"/>
</dbReference>
<reference evidence="3" key="2">
    <citation type="submission" date="2023-06" db="EMBL/GenBank/DDBJ databases">
        <authorList>
            <person name="Swenson N.G."/>
            <person name="Wegrzyn J.L."/>
            <person name="Mcevoy S.L."/>
        </authorList>
    </citation>
    <scope>NUCLEOTIDE SEQUENCE</scope>
    <source>
        <strain evidence="3">NS2018</strain>
        <tissue evidence="3">Leaf</tissue>
    </source>
</reference>
<reference evidence="3" key="1">
    <citation type="journal article" date="2022" name="Plant J.">
        <title>Strategies of tolerance reflected in two North American maple genomes.</title>
        <authorList>
            <person name="McEvoy S.L."/>
            <person name="Sezen U.U."/>
            <person name="Trouern-Trend A."/>
            <person name="McMahon S.M."/>
            <person name="Schaberg P.G."/>
            <person name="Yang J."/>
            <person name="Wegrzyn J.L."/>
            <person name="Swenson N.G."/>
        </authorList>
    </citation>
    <scope>NUCLEOTIDE SEQUENCE</scope>
    <source>
        <strain evidence="3">NS2018</strain>
    </source>
</reference>
<organism evidence="3 4">
    <name type="scientific">Acer saccharum</name>
    <name type="common">Sugar maple</name>
    <dbReference type="NCBI Taxonomy" id="4024"/>
    <lineage>
        <taxon>Eukaryota</taxon>
        <taxon>Viridiplantae</taxon>
        <taxon>Streptophyta</taxon>
        <taxon>Embryophyta</taxon>
        <taxon>Tracheophyta</taxon>
        <taxon>Spermatophyta</taxon>
        <taxon>Magnoliopsida</taxon>
        <taxon>eudicotyledons</taxon>
        <taxon>Gunneridae</taxon>
        <taxon>Pentapetalae</taxon>
        <taxon>rosids</taxon>
        <taxon>malvids</taxon>
        <taxon>Sapindales</taxon>
        <taxon>Sapindaceae</taxon>
        <taxon>Hippocastanoideae</taxon>
        <taxon>Acereae</taxon>
        <taxon>Acer</taxon>
    </lineage>
</organism>
<feature type="chain" id="PRO_5041394896" evidence="2">
    <location>
        <begin position="30"/>
        <end position="238"/>
    </location>
</feature>
<proteinExistence type="predicted"/>
<evidence type="ECO:0000313" key="3">
    <source>
        <dbReference type="EMBL" id="KAK0597300.1"/>
    </source>
</evidence>
<dbReference type="AlphaFoldDB" id="A0AA39SWV3"/>
<sequence length="238" mass="26501">MAKNTGMARKLVIITVMVVFMFMAIVVEASKHVDKKCFRKYCRPGKYSSPCAAFCLRKCQVNDSKALDDCTFSCANSKCNNFTNDDNSQIEDIAPTISEQPDTNQGSQQVIDLPLIMGDLVADFVYNQEPISDPLTVENHDISTQLPITQIDHDPAGEIFTDLQIKIASEHAMLQPHNIESQSRNMESLESNSLVSQPIRQRKAPSYLQDYATIATKESFSPSPSEPKTLKSALKDPH</sequence>
<keyword evidence="2" id="KW-0732">Signal</keyword>
<feature type="signal peptide" evidence="2">
    <location>
        <begin position="1"/>
        <end position="29"/>
    </location>
</feature>
<gene>
    <name evidence="3" type="ORF">LWI29_023823</name>
</gene>
<evidence type="ECO:0000256" key="2">
    <source>
        <dbReference type="SAM" id="SignalP"/>
    </source>
</evidence>